<evidence type="ECO:0000313" key="7">
    <source>
        <dbReference type="EMBL" id="WXK81509.1"/>
    </source>
</evidence>
<dbReference type="SUPFAM" id="SSF53613">
    <property type="entry name" value="Ribokinase-like"/>
    <property type="match status" value="1"/>
</dbReference>
<evidence type="ECO:0000259" key="6">
    <source>
        <dbReference type="Pfam" id="PF00294"/>
    </source>
</evidence>
<feature type="domain" description="Carbohydrate kinase PfkB" evidence="6">
    <location>
        <begin position="8"/>
        <end position="309"/>
    </location>
</feature>
<dbReference type="Proteomes" id="UP001626628">
    <property type="component" value="Chromosome"/>
</dbReference>
<gene>
    <name evidence="7" type="ORF">WAB15_13320</name>
</gene>
<organism evidence="7 8">
    <name type="scientific">Streptomyces sirii</name>
    <dbReference type="NCBI Taxonomy" id="3127701"/>
    <lineage>
        <taxon>Bacteria</taxon>
        <taxon>Bacillati</taxon>
        <taxon>Actinomycetota</taxon>
        <taxon>Actinomycetes</taxon>
        <taxon>Kitasatosporales</taxon>
        <taxon>Streptomycetaceae</taxon>
        <taxon>Streptomyces</taxon>
    </lineage>
</organism>
<dbReference type="InterPro" id="IPR011611">
    <property type="entry name" value="PfkB_dom"/>
</dbReference>
<reference evidence="7 8" key="1">
    <citation type="submission" date="2024-03" db="EMBL/GenBank/DDBJ databases">
        <title>The complete genome of Streptomyces sirii sp.nov.</title>
        <authorList>
            <person name="Zakalyukina Y.V."/>
            <person name="Belik A.R."/>
            <person name="Biryukov M.V."/>
            <person name="Baturina O.A."/>
            <person name="Kabilov M.R."/>
        </authorList>
    </citation>
    <scope>NUCLEOTIDE SEQUENCE [LARGE SCALE GENOMIC DNA]</scope>
    <source>
        <strain evidence="7 8">BP-8</strain>
    </source>
</reference>
<proteinExistence type="inferred from homology"/>
<evidence type="ECO:0000256" key="1">
    <source>
        <dbReference type="ARBA" id="ARBA00010688"/>
    </source>
</evidence>
<comment type="similarity">
    <text evidence="1">Belongs to the carbohydrate kinase PfkB family.</text>
</comment>
<keyword evidence="4 7" id="KW-0418">Kinase</keyword>
<dbReference type="CDD" id="cd01166">
    <property type="entry name" value="KdgK"/>
    <property type="match status" value="1"/>
</dbReference>
<keyword evidence="8" id="KW-1185">Reference proteome</keyword>
<dbReference type="PANTHER" id="PTHR43085">
    <property type="entry name" value="HEXOKINASE FAMILY MEMBER"/>
    <property type="match status" value="1"/>
</dbReference>
<keyword evidence="2" id="KW-0808">Transferase</keyword>
<dbReference type="EMBL" id="CP147982">
    <property type="protein sequence ID" value="WXK81509.1"/>
    <property type="molecule type" value="Genomic_DNA"/>
</dbReference>
<name>A0ABZ2QY55_9ACTN</name>
<keyword evidence="3" id="KW-0547">Nucleotide-binding</keyword>
<dbReference type="InterPro" id="IPR029056">
    <property type="entry name" value="Ribokinase-like"/>
</dbReference>
<evidence type="ECO:0000313" key="8">
    <source>
        <dbReference type="Proteomes" id="UP001626628"/>
    </source>
</evidence>
<evidence type="ECO:0000256" key="5">
    <source>
        <dbReference type="ARBA" id="ARBA00022840"/>
    </source>
</evidence>
<dbReference type="RefSeq" id="WP_407289220.1">
    <property type="nucleotide sequence ID" value="NZ_CP147982.1"/>
</dbReference>
<dbReference type="PANTHER" id="PTHR43085:SF1">
    <property type="entry name" value="PSEUDOURIDINE KINASE-RELATED"/>
    <property type="match status" value="1"/>
</dbReference>
<sequence length="325" mass="33498">MGDRGRPDVFTIGETMVALRGSGPLRLGGTMQVSIAGAESNVAIGLARLGHAVRWAGTVGDDEAGALVLRTLRAEGVEVSGAATDPGAPTGLLLFEPRLPEVTRVHYYRAGSAGSRPAADAVDRAFRTAPPRVLHLTGITPALSPTARSAAYQALHLARRHRSAICLDVNFRARLWTAEEAAAVLREWIPFVDVLIASDDELPLCLPEGAGAAAPDHADQARLLLKQGVGEVVVKLGAEGATAFTPDGRVHQPARAVRAVDAVGAGDAFVAGYLSALLDGEGPAGRLARGVTTGAFAVSSPGDWEGAPTRAELGMLGAPPGTVVR</sequence>
<dbReference type="Gene3D" id="3.40.1190.20">
    <property type="match status" value="1"/>
</dbReference>
<dbReference type="GO" id="GO:0016301">
    <property type="term" value="F:kinase activity"/>
    <property type="evidence" value="ECO:0007669"/>
    <property type="project" value="UniProtKB-KW"/>
</dbReference>
<dbReference type="Pfam" id="PF00294">
    <property type="entry name" value="PfkB"/>
    <property type="match status" value="1"/>
</dbReference>
<dbReference type="InterPro" id="IPR050306">
    <property type="entry name" value="PfkB_Carbo_kinase"/>
</dbReference>
<keyword evidence="5" id="KW-0067">ATP-binding</keyword>
<evidence type="ECO:0000256" key="4">
    <source>
        <dbReference type="ARBA" id="ARBA00022777"/>
    </source>
</evidence>
<evidence type="ECO:0000256" key="3">
    <source>
        <dbReference type="ARBA" id="ARBA00022741"/>
    </source>
</evidence>
<protein>
    <submittedName>
        <fullName evidence="7">Sugar kinase</fullName>
    </submittedName>
</protein>
<accession>A0ABZ2QY55</accession>
<evidence type="ECO:0000256" key="2">
    <source>
        <dbReference type="ARBA" id="ARBA00022679"/>
    </source>
</evidence>